<dbReference type="Gene3D" id="1.20.1250.20">
    <property type="entry name" value="MFS general substrate transporter like domains"/>
    <property type="match status" value="1"/>
</dbReference>
<feature type="transmembrane region" description="Helical" evidence="7">
    <location>
        <begin position="75"/>
        <end position="92"/>
    </location>
</feature>
<keyword evidence="3" id="KW-0813">Transport</keyword>
<dbReference type="InterPro" id="IPR020846">
    <property type="entry name" value="MFS_dom"/>
</dbReference>
<accession>A0A3R8MSG0</accession>
<feature type="transmembrane region" description="Helical" evidence="7">
    <location>
        <begin position="165"/>
        <end position="185"/>
    </location>
</feature>
<feature type="transmembrane region" description="Helical" evidence="7">
    <location>
        <begin position="51"/>
        <end position="68"/>
    </location>
</feature>
<organism evidence="9 10">
    <name type="scientific">Lautropia dentalis</name>
    <dbReference type="NCBI Taxonomy" id="2490857"/>
    <lineage>
        <taxon>Bacteria</taxon>
        <taxon>Pseudomonadati</taxon>
        <taxon>Pseudomonadota</taxon>
        <taxon>Betaproteobacteria</taxon>
        <taxon>Burkholderiales</taxon>
        <taxon>Burkholderiaceae</taxon>
        <taxon>Lautropia</taxon>
    </lineage>
</organism>
<name>A0A3R8MSG0_9BURK</name>
<evidence type="ECO:0000256" key="6">
    <source>
        <dbReference type="ARBA" id="ARBA00023136"/>
    </source>
</evidence>
<dbReference type="Pfam" id="PF07690">
    <property type="entry name" value="MFS_1"/>
    <property type="match status" value="1"/>
</dbReference>
<feature type="transmembrane region" description="Helical" evidence="7">
    <location>
        <begin position="98"/>
        <end position="121"/>
    </location>
</feature>
<feature type="transmembrane region" description="Helical" evidence="7">
    <location>
        <begin position="318"/>
        <end position="336"/>
    </location>
</feature>
<evidence type="ECO:0000256" key="7">
    <source>
        <dbReference type="SAM" id="Phobius"/>
    </source>
</evidence>
<dbReference type="GO" id="GO:0022857">
    <property type="term" value="F:transmembrane transporter activity"/>
    <property type="evidence" value="ECO:0007669"/>
    <property type="project" value="InterPro"/>
</dbReference>
<evidence type="ECO:0000259" key="8">
    <source>
        <dbReference type="PROSITE" id="PS50850"/>
    </source>
</evidence>
<comment type="subcellular location">
    <subcellularLocation>
        <location evidence="1">Endomembrane system</location>
        <topology evidence="1">Multi-pass membrane protein</topology>
    </subcellularLocation>
</comment>
<dbReference type="PROSITE" id="PS50850">
    <property type="entry name" value="MFS"/>
    <property type="match status" value="1"/>
</dbReference>
<keyword evidence="6 7" id="KW-0472">Membrane</keyword>
<dbReference type="InterPro" id="IPR036259">
    <property type="entry name" value="MFS_trans_sf"/>
</dbReference>
<dbReference type="InterPro" id="IPR051788">
    <property type="entry name" value="MFS_Transporter"/>
</dbReference>
<feature type="transmembrane region" description="Helical" evidence="7">
    <location>
        <begin position="348"/>
        <end position="371"/>
    </location>
</feature>
<proteinExistence type="inferred from homology"/>
<feature type="transmembrane region" description="Helical" evidence="7">
    <location>
        <begin position="133"/>
        <end position="153"/>
    </location>
</feature>
<dbReference type="GO" id="GO:0016020">
    <property type="term" value="C:membrane"/>
    <property type="evidence" value="ECO:0007669"/>
    <property type="project" value="TreeGrafter"/>
</dbReference>
<feature type="transmembrane region" description="Helical" evidence="7">
    <location>
        <begin position="383"/>
        <end position="401"/>
    </location>
</feature>
<feature type="transmembrane region" description="Helical" evidence="7">
    <location>
        <begin position="206"/>
        <end position="229"/>
    </location>
</feature>
<evidence type="ECO:0000256" key="4">
    <source>
        <dbReference type="ARBA" id="ARBA00022692"/>
    </source>
</evidence>
<dbReference type="InterPro" id="IPR011701">
    <property type="entry name" value="MFS"/>
</dbReference>
<sequence length="419" mass="45878">MAPQKHGSIKLALYINYFVFAILLNSVGIVIKQSLNNYGVTETQASILEAFKDLPIAIVSFLVASFLPKFGYKNSMLLGLAMVFCACLYMYFGNSFDSAKVLFATIGVSFALIKVSVYSMIGLFTKTKEEHSSFMSSIEGFFMVGIASAYFLFPAFFQADDPDAWLRVYLLLATLVGLAFLLLLFSRVGVQVPVHEEASLKEDFVGMLRLIALPLVIFFVLSAFLFVMVEQGIMTWLPTFNEKVLSLSSELSVQMASILALSLALGRFVAGQVVKHVSWVVLLTVCLLASMGIVAFVLPQALSYDADPIHSLLDVPAIGFIFPLIGLFISPVYPLISSATLSALPQHMHSAMTGLIVIFSALGGTLGSRIIGMLFEHVGGARAFYFMLIPITLLIIALWMLNRSINIYERTHPVAPVAE</sequence>
<feature type="transmembrane region" description="Helical" evidence="7">
    <location>
        <begin position="251"/>
        <end position="270"/>
    </location>
</feature>
<dbReference type="AlphaFoldDB" id="A0A3R8MSG0"/>
<dbReference type="GO" id="GO:0012505">
    <property type="term" value="C:endomembrane system"/>
    <property type="evidence" value="ECO:0007669"/>
    <property type="project" value="UniProtKB-SubCell"/>
</dbReference>
<evidence type="ECO:0000313" key="10">
    <source>
        <dbReference type="Proteomes" id="UP000270261"/>
    </source>
</evidence>
<keyword evidence="10" id="KW-1185">Reference proteome</keyword>
<evidence type="ECO:0000256" key="1">
    <source>
        <dbReference type="ARBA" id="ARBA00004127"/>
    </source>
</evidence>
<dbReference type="PANTHER" id="PTHR23514">
    <property type="entry name" value="BYPASS OF STOP CODON PROTEIN 6"/>
    <property type="match status" value="1"/>
</dbReference>
<keyword evidence="4 7" id="KW-0812">Transmembrane</keyword>
<protein>
    <submittedName>
        <fullName evidence="9">MFS transporter</fullName>
    </submittedName>
</protein>
<feature type="transmembrane region" description="Helical" evidence="7">
    <location>
        <begin position="12"/>
        <end position="31"/>
    </location>
</feature>
<reference evidence="9 10" key="1">
    <citation type="submission" date="2018-11" db="EMBL/GenBank/DDBJ databases">
        <title>Genome sequencing of Lautropia sp. KCOM 2505 (= ChDC F240).</title>
        <authorList>
            <person name="Kook J.-K."/>
            <person name="Park S.-N."/>
            <person name="Lim Y.K."/>
        </authorList>
    </citation>
    <scope>NUCLEOTIDE SEQUENCE [LARGE SCALE GENOMIC DNA]</scope>
    <source>
        <strain evidence="9 10">KCOM 2505</strain>
    </source>
</reference>
<comment type="similarity">
    <text evidence="2">Belongs to the major facilitator superfamily.</text>
</comment>
<evidence type="ECO:0000256" key="3">
    <source>
        <dbReference type="ARBA" id="ARBA00022448"/>
    </source>
</evidence>
<keyword evidence="5 7" id="KW-1133">Transmembrane helix</keyword>
<dbReference type="RefSeq" id="WP_125096257.1">
    <property type="nucleotide sequence ID" value="NZ_RRUE01000002.1"/>
</dbReference>
<evidence type="ECO:0000256" key="2">
    <source>
        <dbReference type="ARBA" id="ARBA00008335"/>
    </source>
</evidence>
<gene>
    <name evidence="9" type="ORF">EHV23_11825</name>
</gene>
<feature type="transmembrane region" description="Helical" evidence="7">
    <location>
        <begin position="277"/>
        <end position="298"/>
    </location>
</feature>
<evidence type="ECO:0000256" key="5">
    <source>
        <dbReference type="ARBA" id="ARBA00022989"/>
    </source>
</evidence>
<dbReference type="OrthoDB" id="6395826at2"/>
<dbReference type="Proteomes" id="UP000270261">
    <property type="component" value="Unassembled WGS sequence"/>
</dbReference>
<dbReference type="EMBL" id="RRUE01000002">
    <property type="protein sequence ID" value="RRN44063.1"/>
    <property type="molecule type" value="Genomic_DNA"/>
</dbReference>
<evidence type="ECO:0000313" key="9">
    <source>
        <dbReference type="EMBL" id="RRN44063.1"/>
    </source>
</evidence>
<dbReference type="PANTHER" id="PTHR23514:SF3">
    <property type="entry name" value="BYPASS OF STOP CODON PROTEIN 6"/>
    <property type="match status" value="1"/>
</dbReference>
<feature type="domain" description="Major facilitator superfamily (MFS) profile" evidence="8">
    <location>
        <begin position="9"/>
        <end position="406"/>
    </location>
</feature>
<dbReference type="SUPFAM" id="SSF103473">
    <property type="entry name" value="MFS general substrate transporter"/>
    <property type="match status" value="1"/>
</dbReference>
<comment type="caution">
    <text evidence="9">The sequence shown here is derived from an EMBL/GenBank/DDBJ whole genome shotgun (WGS) entry which is preliminary data.</text>
</comment>